<dbReference type="Proteomes" id="UP001152604">
    <property type="component" value="Unassembled WGS sequence"/>
</dbReference>
<evidence type="ECO:0000313" key="2">
    <source>
        <dbReference type="EMBL" id="CAH2405258.1"/>
    </source>
</evidence>
<evidence type="ECO:0000313" key="3">
    <source>
        <dbReference type="Proteomes" id="UP001152604"/>
    </source>
</evidence>
<evidence type="ECO:0000256" key="1">
    <source>
        <dbReference type="SAM" id="MobiDB-lite"/>
    </source>
</evidence>
<feature type="compositionally biased region" description="Polar residues" evidence="1">
    <location>
        <begin position="506"/>
        <end position="524"/>
    </location>
</feature>
<sequence>MARALVRQVSTPAAIQGVSAPVNTYVRPAQAAPSSLHQLAEGLGALDSGLSGFLEKRKVKTDAADKQLAIRDAYLNNGEGFDSGVKKGLIPPQESPAYMTWYKTTRGDVQGRKLQDKFDLAYQQWPGRNSGDPEAYKTFVGEFLKSNVGEATDPEVLAGLNPHINQMLDNNQARFTKDRADAVYSGALAAHGASTTDHIERAEEASRSTGAEIDYEGLWGTLMAERDTALTKNLAKDVDSFLVDSIILQATESGNEELLTLLSRKLPGQDRPMDYDLEVRTKRLKAMDAIQTNLAQTATAKAAAAEKADKQRHNALVSDVLRKVHEDPNFQVPEETLKALSKRDPEFRSKLPSFRKQMVGDGIPEDSDALMEMWTRIDSGALTRDGIVELQRMGVIKDPSTLTQAYDRIKAVEAANKPDGILSTASAKDSIRMISDATGIPERDNILGKVTGLSEDGARALYDYRTLLMHWASENPNATSQDKERAAFDIGKTIRERIVKVEDGDQTGTYPQSVQATPRTTAEQSDADAAPVSGGRVDGAIHRQAARDLAAKYRISEEEAAQILLDAERAEGLETGSAD</sequence>
<name>A0ABN8K6Y8_9HYPH</name>
<dbReference type="EMBL" id="CAKXZS010000034">
    <property type="protein sequence ID" value="CAH2405258.1"/>
    <property type="molecule type" value="Genomic_DNA"/>
</dbReference>
<comment type="caution">
    <text evidence="2">The sequence shown here is derived from an EMBL/GenBank/DDBJ whole genome shotgun (WGS) entry which is preliminary data.</text>
</comment>
<proteinExistence type="predicted"/>
<organism evidence="2 3">
    <name type="scientific">Mesorhizobium ventifaucium</name>
    <dbReference type="NCBI Taxonomy" id="666020"/>
    <lineage>
        <taxon>Bacteria</taxon>
        <taxon>Pseudomonadati</taxon>
        <taxon>Pseudomonadota</taxon>
        <taxon>Alphaproteobacteria</taxon>
        <taxon>Hyphomicrobiales</taxon>
        <taxon>Phyllobacteriaceae</taxon>
        <taxon>Mesorhizobium</taxon>
    </lineage>
</organism>
<reference evidence="2" key="1">
    <citation type="submission" date="2022-03" db="EMBL/GenBank/DDBJ databases">
        <authorList>
            <person name="Brunel B."/>
        </authorList>
    </citation>
    <scope>NUCLEOTIDE SEQUENCE</scope>
    <source>
        <strain evidence="2">STM4922sample</strain>
    </source>
</reference>
<gene>
    <name evidence="2" type="ORF">MES4922_40152</name>
</gene>
<keyword evidence="3" id="KW-1185">Reference proteome</keyword>
<dbReference type="RefSeq" id="WP_254027190.1">
    <property type="nucleotide sequence ID" value="NZ_CAKXZS010000034.1"/>
</dbReference>
<accession>A0ABN8K6Y8</accession>
<feature type="region of interest" description="Disordered" evidence="1">
    <location>
        <begin position="502"/>
        <end position="538"/>
    </location>
</feature>
<protein>
    <submittedName>
        <fullName evidence="2">Uncharacterized protein</fullName>
    </submittedName>
</protein>